<dbReference type="Proteomes" id="UP000243719">
    <property type="component" value="Unassembled WGS sequence"/>
</dbReference>
<sequence>MSVPSNASVPSAQPPDSAEATCGHAHTDAHTHAHSHARQPRVMLIHALPESPAPAHAAFAAHWPAARVFNLMDDSLAVDRQAAGALAPAITDRIVALARYAAASGGDADPTGGILFTCSAFGAAIDAAKRAVAIPVLRPNEAAFEAALARGDRLAVMVSFEPSLAGLLDELGSMADTRGRRVSVQGHCVAGALAALQAGDGAKHDRLVAAAVAELREVDAVILGQFSLARAREASAALSGVPILTTPESAVRRLRQCCEDAGVPHIFAPADGAGAAVTASRPDGG</sequence>
<evidence type="ECO:0000256" key="1">
    <source>
        <dbReference type="ARBA" id="ARBA00038414"/>
    </source>
</evidence>
<keyword evidence="4" id="KW-1185">Reference proteome</keyword>
<evidence type="ECO:0008006" key="5">
    <source>
        <dbReference type="Google" id="ProtNLM"/>
    </source>
</evidence>
<accession>A0A1H2PS33</accession>
<dbReference type="InterPro" id="IPR053714">
    <property type="entry name" value="Iso_Racemase_Enz_sf"/>
</dbReference>
<dbReference type="STRING" id="1770053.SAMN05216551_10981"/>
<organism evidence="3 4">
    <name type="scientific">Chitinasiproducens palmae</name>
    <dbReference type="NCBI Taxonomy" id="1770053"/>
    <lineage>
        <taxon>Bacteria</taxon>
        <taxon>Pseudomonadati</taxon>
        <taxon>Pseudomonadota</taxon>
        <taxon>Betaproteobacteria</taxon>
        <taxon>Burkholderiales</taxon>
        <taxon>Burkholderiaceae</taxon>
        <taxon>Chitinasiproducens</taxon>
    </lineage>
</organism>
<dbReference type="GO" id="GO:0047661">
    <property type="term" value="F:amino-acid racemase activity"/>
    <property type="evidence" value="ECO:0007669"/>
    <property type="project" value="InterPro"/>
</dbReference>
<dbReference type="RefSeq" id="WP_211435358.1">
    <property type="nucleotide sequence ID" value="NZ_FNLO01000009.1"/>
</dbReference>
<name>A0A1H2PS33_9BURK</name>
<proteinExistence type="inferred from homology"/>
<feature type="compositionally biased region" description="Polar residues" evidence="2">
    <location>
        <begin position="1"/>
        <end position="11"/>
    </location>
</feature>
<dbReference type="InterPro" id="IPR015942">
    <property type="entry name" value="Asp/Glu/hydantoin_racemase"/>
</dbReference>
<evidence type="ECO:0000256" key="2">
    <source>
        <dbReference type="SAM" id="MobiDB-lite"/>
    </source>
</evidence>
<reference evidence="4" key="1">
    <citation type="submission" date="2016-09" db="EMBL/GenBank/DDBJ databases">
        <authorList>
            <person name="Varghese N."/>
            <person name="Submissions S."/>
        </authorList>
    </citation>
    <scope>NUCLEOTIDE SEQUENCE [LARGE SCALE GENOMIC DNA]</scope>
    <source>
        <strain evidence="4">JS23</strain>
    </source>
</reference>
<protein>
    <recommendedName>
        <fullName evidence="5">Arylsulfatase</fullName>
    </recommendedName>
</protein>
<comment type="similarity">
    <text evidence="1">Belongs to the HyuE racemase family.</text>
</comment>
<dbReference type="Gene3D" id="3.40.50.12500">
    <property type="match status" value="1"/>
</dbReference>
<dbReference type="EMBL" id="FNLO01000009">
    <property type="protein sequence ID" value="SDV49723.1"/>
    <property type="molecule type" value="Genomic_DNA"/>
</dbReference>
<evidence type="ECO:0000313" key="3">
    <source>
        <dbReference type="EMBL" id="SDV49723.1"/>
    </source>
</evidence>
<dbReference type="AlphaFoldDB" id="A0A1H2PS33"/>
<feature type="region of interest" description="Disordered" evidence="2">
    <location>
        <begin position="1"/>
        <end position="38"/>
    </location>
</feature>
<evidence type="ECO:0000313" key="4">
    <source>
        <dbReference type="Proteomes" id="UP000243719"/>
    </source>
</evidence>
<dbReference type="Pfam" id="PF01177">
    <property type="entry name" value="Asp_Glu_race"/>
    <property type="match status" value="1"/>
</dbReference>
<gene>
    <name evidence="3" type="ORF">SAMN05216551_10981</name>
</gene>